<sequence>MEMNEAQVAELGKQVGAVAQKRMDDVQTALEKQIKQIEEQYKADGKISADAIKGLSDLQGTVKAIEDEFGQLKTRINRDGLPTGGNGAERQKALENLIYDQLKELEAKGDFSQENQTGSKRYAVKGGHAALHQKAVGVFTSGNLTDGASNPAVSARDIRQTVVTNPSPSIHVRNLLNSSVMTQNYLEYPQFVGGEGEPGYQVNQGDTKAQIDYDFIMVPVRPRTIAAWTRVSRQALNDISWLANFFSTQMMLDLLKKEDKELLNGTGVNSIKGIIPSAADYTPTDAGYNTLFEYLVDGIAQLEAKDYAANGIVMHPLDYARLLVYKTTTGEFNHPGLVFGGTDRSLLTFNGTPIYKLNQIAQGKAVVGDWNRAELLIREGINFGLFYEDQDNVTKNLVTLRIEEEIALAVYHPQAFLDMDITAVTTGV</sequence>
<dbReference type="Gene3D" id="3.30.2320.10">
    <property type="entry name" value="hypothetical protein PF0899 domain"/>
    <property type="match status" value="1"/>
</dbReference>
<protein>
    <submittedName>
        <fullName evidence="3">Phage major capsid protein</fullName>
    </submittedName>
</protein>
<comment type="subcellular location">
    <subcellularLocation>
        <location evidence="1">Virion</location>
    </subcellularLocation>
</comment>
<proteinExistence type="predicted"/>
<dbReference type="NCBIfam" id="TIGR01554">
    <property type="entry name" value="major_cap_HK97"/>
    <property type="match status" value="1"/>
</dbReference>
<accession>A0A9X1PF24</accession>
<name>A0A9X1PF24_9BACT</name>
<dbReference type="Gene3D" id="3.30.2400.10">
    <property type="entry name" value="Major capsid protein gp5"/>
    <property type="match status" value="1"/>
</dbReference>
<dbReference type="Proteomes" id="UP001139000">
    <property type="component" value="Unassembled WGS sequence"/>
</dbReference>
<gene>
    <name evidence="3" type="ORF">LXM26_00445</name>
</gene>
<dbReference type="InterPro" id="IPR054612">
    <property type="entry name" value="Phage_capsid-like_C"/>
</dbReference>
<evidence type="ECO:0000313" key="4">
    <source>
        <dbReference type="Proteomes" id="UP001139000"/>
    </source>
</evidence>
<evidence type="ECO:0000259" key="2">
    <source>
        <dbReference type="Pfam" id="PF05065"/>
    </source>
</evidence>
<feature type="domain" description="Phage capsid-like C-terminal" evidence="2">
    <location>
        <begin position="155"/>
        <end position="417"/>
    </location>
</feature>
<keyword evidence="4" id="KW-1185">Reference proteome</keyword>
<dbReference type="SUPFAM" id="SSF56563">
    <property type="entry name" value="Major capsid protein gp5"/>
    <property type="match status" value="1"/>
</dbReference>
<dbReference type="InterPro" id="IPR024455">
    <property type="entry name" value="Phage_capsid"/>
</dbReference>
<evidence type="ECO:0000256" key="1">
    <source>
        <dbReference type="ARBA" id="ARBA00004328"/>
    </source>
</evidence>
<organism evidence="3 4">
    <name type="scientific">Dyadobacter chenwenxiniae</name>
    <dbReference type="NCBI Taxonomy" id="2906456"/>
    <lineage>
        <taxon>Bacteria</taxon>
        <taxon>Pseudomonadati</taxon>
        <taxon>Bacteroidota</taxon>
        <taxon>Cytophagia</taxon>
        <taxon>Cytophagales</taxon>
        <taxon>Spirosomataceae</taxon>
        <taxon>Dyadobacter</taxon>
    </lineage>
</organism>
<dbReference type="AlphaFoldDB" id="A0A9X1PF24"/>
<dbReference type="RefSeq" id="WP_234652249.1">
    <property type="nucleotide sequence ID" value="NZ_CP094997.1"/>
</dbReference>
<comment type="caution">
    <text evidence="3">The sequence shown here is derived from an EMBL/GenBank/DDBJ whole genome shotgun (WGS) entry which is preliminary data.</text>
</comment>
<dbReference type="Pfam" id="PF05065">
    <property type="entry name" value="Phage_capsid"/>
    <property type="match status" value="1"/>
</dbReference>
<evidence type="ECO:0000313" key="3">
    <source>
        <dbReference type="EMBL" id="MCF0059942.1"/>
    </source>
</evidence>
<reference evidence="3" key="1">
    <citation type="submission" date="2021-12" db="EMBL/GenBank/DDBJ databases">
        <title>Novel species in genus Dyadobacter.</title>
        <authorList>
            <person name="Ma C."/>
        </authorList>
    </citation>
    <scope>NUCLEOTIDE SEQUENCE</scope>
    <source>
        <strain evidence="3">LJ419</strain>
    </source>
</reference>
<dbReference type="EMBL" id="JAJTTC010000001">
    <property type="protein sequence ID" value="MCF0059942.1"/>
    <property type="molecule type" value="Genomic_DNA"/>
</dbReference>